<evidence type="ECO:0000256" key="3">
    <source>
        <dbReference type="ARBA" id="ARBA00022833"/>
    </source>
</evidence>
<dbReference type="PANTHER" id="PTHR46858">
    <property type="entry name" value="OS05G0521000 PROTEIN"/>
    <property type="match status" value="1"/>
</dbReference>
<dbReference type="PANTHER" id="PTHR46858:SF6">
    <property type="entry name" value="LIGASE, PUTATIVE-RELATED"/>
    <property type="match status" value="1"/>
</dbReference>
<dbReference type="Pfam" id="PF13920">
    <property type="entry name" value="zf-C3HC4_3"/>
    <property type="match status" value="1"/>
</dbReference>
<keyword evidence="8" id="KW-1185">Reference proteome</keyword>
<dbReference type="Pfam" id="PF16041">
    <property type="entry name" value="APD1-4_M"/>
    <property type="match status" value="1"/>
</dbReference>
<dbReference type="SUPFAM" id="SSF57850">
    <property type="entry name" value="RING/U-box"/>
    <property type="match status" value="1"/>
</dbReference>
<evidence type="ECO:0000313" key="8">
    <source>
        <dbReference type="Proteomes" id="UP001346149"/>
    </source>
</evidence>
<feature type="transmembrane region" description="Helical" evidence="5">
    <location>
        <begin position="262"/>
        <end position="284"/>
    </location>
</feature>
<evidence type="ECO:0000256" key="2">
    <source>
        <dbReference type="ARBA" id="ARBA00022771"/>
    </source>
</evidence>
<evidence type="ECO:0000256" key="1">
    <source>
        <dbReference type="ARBA" id="ARBA00022723"/>
    </source>
</evidence>
<protein>
    <recommendedName>
        <fullName evidence="6">RING-type domain-containing protein</fullName>
    </recommendedName>
</protein>
<dbReference type="InterPro" id="IPR032010">
    <property type="entry name" value="APD1-4_M"/>
</dbReference>
<feature type="domain" description="RING-type" evidence="6">
    <location>
        <begin position="347"/>
        <end position="387"/>
    </location>
</feature>
<dbReference type="InterPro" id="IPR013083">
    <property type="entry name" value="Znf_RING/FYVE/PHD"/>
</dbReference>
<dbReference type="GO" id="GO:0008270">
    <property type="term" value="F:zinc ion binding"/>
    <property type="evidence" value="ECO:0007669"/>
    <property type="project" value="UniProtKB-KW"/>
</dbReference>
<dbReference type="InterPro" id="IPR032008">
    <property type="entry name" value="APD1-4_N"/>
</dbReference>
<accession>A0AAN7MCC7</accession>
<keyword evidence="5" id="KW-1133">Transmembrane helix</keyword>
<keyword evidence="1" id="KW-0479">Metal-binding</keyword>
<dbReference type="GO" id="GO:0061630">
    <property type="term" value="F:ubiquitin protein ligase activity"/>
    <property type="evidence" value="ECO:0007669"/>
    <property type="project" value="TreeGrafter"/>
</dbReference>
<keyword evidence="5" id="KW-0812">Transmembrane</keyword>
<name>A0AAN7MCC7_TRANT</name>
<keyword evidence="2 4" id="KW-0863">Zinc-finger</keyword>
<gene>
    <name evidence="7" type="ORF">SAY86_012282</name>
</gene>
<dbReference type="EMBL" id="JAXQNO010000007">
    <property type="protein sequence ID" value="KAK4794288.1"/>
    <property type="molecule type" value="Genomic_DNA"/>
</dbReference>
<proteinExistence type="predicted"/>
<evidence type="ECO:0000313" key="7">
    <source>
        <dbReference type="EMBL" id="KAK4794288.1"/>
    </source>
</evidence>
<feature type="transmembrane region" description="Helical" evidence="5">
    <location>
        <begin position="23"/>
        <end position="45"/>
    </location>
</feature>
<keyword evidence="5" id="KW-0472">Membrane</keyword>
<dbReference type="InterPro" id="IPR001841">
    <property type="entry name" value="Znf_RING"/>
</dbReference>
<dbReference type="Pfam" id="PF16040">
    <property type="entry name" value="APD1-4_N"/>
    <property type="match status" value="1"/>
</dbReference>
<dbReference type="Gene3D" id="3.30.40.10">
    <property type="entry name" value="Zinc/RING finger domain, C3HC4 (zinc finger)"/>
    <property type="match status" value="1"/>
</dbReference>
<sequence>MYRSALMLSGPTHHRDSRRWKDAWARLLASLVLFLCVSTILRYAYYRNSRTVLGPNSSMLFEASSVFVDQVELRVVANRSGAVLSRFLEKPQPSLEVNWTVWDYDMMVRSNNSKGFTLWLNKGSRIQMKWEARLSHLEQVEIALVKGEKKYETLMPSFTSSLNSLAVKRPTNSREAEYSIEKDGKYYVSITNKNSVNIITTVKVNVSSRMYDLTKANSTCSTLDSSCRIKLPFPYTHYVVLTTPDNSDTVDWDVEVIFVARVITYVAILGFIVFFIILILRYLGVCDSETETYMIEDPLPPPVREVTETAPIFPHKQARLPYRTSGEEDDDGGSSSSSEDLYDAMLCVICYDDQRNCFFVPCGHCATCYDCAQRIMESDSKVCPICRRPIHKVRRLFRP</sequence>
<dbReference type="Proteomes" id="UP001346149">
    <property type="component" value="Unassembled WGS sequence"/>
</dbReference>
<comment type="caution">
    <text evidence="7">The sequence shown here is derived from an EMBL/GenBank/DDBJ whole genome shotgun (WGS) entry which is preliminary data.</text>
</comment>
<organism evidence="7 8">
    <name type="scientific">Trapa natans</name>
    <name type="common">Water chestnut</name>
    <dbReference type="NCBI Taxonomy" id="22666"/>
    <lineage>
        <taxon>Eukaryota</taxon>
        <taxon>Viridiplantae</taxon>
        <taxon>Streptophyta</taxon>
        <taxon>Embryophyta</taxon>
        <taxon>Tracheophyta</taxon>
        <taxon>Spermatophyta</taxon>
        <taxon>Magnoliopsida</taxon>
        <taxon>eudicotyledons</taxon>
        <taxon>Gunneridae</taxon>
        <taxon>Pentapetalae</taxon>
        <taxon>rosids</taxon>
        <taxon>malvids</taxon>
        <taxon>Myrtales</taxon>
        <taxon>Lythraceae</taxon>
        <taxon>Trapa</taxon>
    </lineage>
</organism>
<dbReference type="GO" id="GO:0016567">
    <property type="term" value="P:protein ubiquitination"/>
    <property type="evidence" value="ECO:0007669"/>
    <property type="project" value="TreeGrafter"/>
</dbReference>
<evidence type="ECO:0000259" key="6">
    <source>
        <dbReference type="PROSITE" id="PS50089"/>
    </source>
</evidence>
<dbReference type="SMART" id="SM00184">
    <property type="entry name" value="RING"/>
    <property type="match status" value="1"/>
</dbReference>
<keyword evidence="3" id="KW-0862">Zinc</keyword>
<dbReference type="PROSITE" id="PS50089">
    <property type="entry name" value="ZF_RING_2"/>
    <property type="match status" value="1"/>
</dbReference>
<dbReference type="AlphaFoldDB" id="A0AAN7MCC7"/>
<evidence type="ECO:0000256" key="5">
    <source>
        <dbReference type="SAM" id="Phobius"/>
    </source>
</evidence>
<evidence type="ECO:0000256" key="4">
    <source>
        <dbReference type="PROSITE-ProRule" id="PRU00175"/>
    </source>
</evidence>
<reference evidence="7 8" key="1">
    <citation type="journal article" date="2023" name="Hortic Res">
        <title>Pangenome of water caltrop reveals structural variations and asymmetric subgenome divergence after allopolyploidization.</title>
        <authorList>
            <person name="Zhang X."/>
            <person name="Chen Y."/>
            <person name="Wang L."/>
            <person name="Yuan Y."/>
            <person name="Fang M."/>
            <person name="Shi L."/>
            <person name="Lu R."/>
            <person name="Comes H.P."/>
            <person name="Ma Y."/>
            <person name="Chen Y."/>
            <person name="Huang G."/>
            <person name="Zhou Y."/>
            <person name="Zheng Z."/>
            <person name="Qiu Y."/>
        </authorList>
    </citation>
    <scope>NUCLEOTIDE SEQUENCE [LARGE SCALE GENOMIC DNA]</scope>
    <source>
        <strain evidence="7">F231</strain>
    </source>
</reference>